<accession>A0A1Q5UQG5</accession>
<gene>
    <name evidence="1" type="ORF">PENSUB_11470</name>
</gene>
<dbReference type="Gene3D" id="3.80.10.10">
    <property type="entry name" value="Ribonuclease Inhibitor"/>
    <property type="match status" value="1"/>
</dbReference>
<evidence type="ECO:0008006" key="3">
    <source>
        <dbReference type="Google" id="ProtNLM"/>
    </source>
</evidence>
<dbReference type="STRING" id="1316194.A0A1Q5UQG5"/>
<keyword evidence="2" id="KW-1185">Reference proteome</keyword>
<comment type="caution">
    <text evidence="1">The sequence shown here is derived from an EMBL/GenBank/DDBJ whole genome shotgun (WGS) entry which is preliminary data.</text>
</comment>
<dbReference type="SUPFAM" id="SSF52047">
    <property type="entry name" value="RNI-like"/>
    <property type="match status" value="1"/>
</dbReference>
<sequence length="219" mass="24659">MTSGIRSHLPTEVLIIIIGFLFEDLSTNLGTSQTSLQQRDIYNFCLVSCHWYSVGISYLHDSPYIYLNGHSNELPIPDAGISRCRALEDLDLGGICGTGVDLRLIKRVVSNLVQLHSLILPYSLEIRHVDVITGYDWPSNLASMTYGDLLDPEAMLYFDWSTRLQNLSISHCVNLETRVLESVLGHPLQRLQLKGLKISAANDRLYTASYEETEVLRSM</sequence>
<dbReference type="Proteomes" id="UP000186955">
    <property type="component" value="Unassembled WGS sequence"/>
</dbReference>
<evidence type="ECO:0000313" key="1">
    <source>
        <dbReference type="EMBL" id="OKP14712.1"/>
    </source>
</evidence>
<proteinExistence type="predicted"/>
<protein>
    <recommendedName>
        <fullName evidence="3">F-box domain-containing protein</fullName>
    </recommendedName>
</protein>
<dbReference type="AlphaFoldDB" id="A0A1Q5UQG5"/>
<reference evidence="1 2" key="1">
    <citation type="submission" date="2016-10" db="EMBL/GenBank/DDBJ databases">
        <title>Genome sequence of the ascomycete fungus Penicillium subrubescens.</title>
        <authorList>
            <person name="De Vries R.P."/>
            <person name="Peng M."/>
            <person name="Dilokpimol A."/>
            <person name="Hilden K."/>
            <person name="Makela M.R."/>
            <person name="Grigoriev I."/>
            <person name="Riley R."/>
            <person name="Granchi Z."/>
        </authorList>
    </citation>
    <scope>NUCLEOTIDE SEQUENCE [LARGE SCALE GENOMIC DNA]</scope>
    <source>
        <strain evidence="1 2">CBS 132785</strain>
    </source>
</reference>
<organism evidence="1 2">
    <name type="scientific">Penicillium subrubescens</name>
    <dbReference type="NCBI Taxonomy" id="1316194"/>
    <lineage>
        <taxon>Eukaryota</taxon>
        <taxon>Fungi</taxon>
        <taxon>Dikarya</taxon>
        <taxon>Ascomycota</taxon>
        <taxon>Pezizomycotina</taxon>
        <taxon>Eurotiomycetes</taxon>
        <taxon>Eurotiomycetidae</taxon>
        <taxon>Eurotiales</taxon>
        <taxon>Aspergillaceae</taxon>
        <taxon>Penicillium</taxon>
    </lineage>
</organism>
<evidence type="ECO:0000313" key="2">
    <source>
        <dbReference type="Proteomes" id="UP000186955"/>
    </source>
</evidence>
<dbReference type="EMBL" id="MNBE01000071">
    <property type="protein sequence ID" value="OKP14712.1"/>
    <property type="molecule type" value="Genomic_DNA"/>
</dbReference>
<dbReference type="InterPro" id="IPR032675">
    <property type="entry name" value="LRR_dom_sf"/>
</dbReference>
<name>A0A1Q5UQG5_9EURO</name>